<organism evidence="1 2">
    <name type="scientific">Russula earlei</name>
    <dbReference type="NCBI Taxonomy" id="71964"/>
    <lineage>
        <taxon>Eukaryota</taxon>
        <taxon>Fungi</taxon>
        <taxon>Dikarya</taxon>
        <taxon>Basidiomycota</taxon>
        <taxon>Agaricomycotina</taxon>
        <taxon>Agaricomycetes</taxon>
        <taxon>Russulales</taxon>
        <taxon>Russulaceae</taxon>
        <taxon>Russula</taxon>
    </lineage>
</organism>
<accession>A0ACC0UQ36</accession>
<sequence>MGITGLARWTNAPTNGLNLIDENIRQNHNGQIRGKWQLSARSYRSTLGALGGSTHERSMCLLTMSDNVFVLLEDPSAPTRADLAYHASQSETAILEPAHYRNTFLTLSPAGALEQLLTLLRARWISTKQSAGSAAQYKQTAAQLTVEGNIYAIGTDWIVRAGNVILATGAVKGMLLEAEYLPVPTMSTQESSGSSQLLSSLLLSVLPNVRGAKTEAVTISDDQWEDVLWDREANEQRRAEHEPNGEGEAGEDDIYVSPEGDGPIHSKGDWAGVDRDRRSAYLIIGALRSDGLI</sequence>
<name>A0ACC0UQ36_9AGAM</name>
<keyword evidence="2" id="KW-1185">Reference proteome</keyword>
<dbReference type="Proteomes" id="UP001207468">
    <property type="component" value="Unassembled WGS sequence"/>
</dbReference>
<evidence type="ECO:0000313" key="2">
    <source>
        <dbReference type="Proteomes" id="UP001207468"/>
    </source>
</evidence>
<reference evidence="1" key="1">
    <citation type="submission" date="2021-03" db="EMBL/GenBank/DDBJ databases">
        <title>Evolutionary priming and transition to the ectomycorrhizal habit in an iconic lineage of mushroom-forming fungi: is preadaptation a requirement?</title>
        <authorList>
            <consortium name="DOE Joint Genome Institute"/>
            <person name="Looney B.P."/>
            <person name="Miyauchi S."/>
            <person name="Morin E."/>
            <person name="Drula E."/>
            <person name="Courty P.E."/>
            <person name="Chicoki N."/>
            <person name="Fauchery L."/>
            <person name="Kohler A."/>
            <person name="Kuo A."/>
            <person name="LaButti K."/>
            <person name="Pangilinan J."/>
            <person name="Lipzen A."/>
            <person name="Riley R."/>
            <person name="Andreopoulos W."/>
            <person name="He G."/>
            <person name="Johnson J."/>
            <person name="Barry K.W."/>
            <person name="Grigoriev I.V."/>
            <person name="Nagy L."/>
            <person name="Hibbett D."/>
            <person name="Henrissat B."/>
            <person name="Matheny P.B."/>
            <person name="Labbe J."/>
            <person name="Martin A.F."/>
        </authorList>
    </citation>
    <scope>NUCLEOTIDE SEQUENCE</scope>
    <source>
        <strain evidence="1">BPL698</strain>
    </source>
</reference>
<gene>
    <name evidence="1" type="ORF">F5148DRAFT_1156946</name>
</gene>
<comment type="caution">
    <text evidence="1">The sequence shown here is derived from an EMBL/GenBank/DDBJ whole genome shotgun (WGS) entry which is preliminary data.</text>
</comment>
<evidence type="ECO:0000313" key="1">
    <source>
        <dbReference type="EMBL" id="KAI9513204.1"/>
    </source>
</evidence>
<protein>
    <submittedName>
        <fullName evidence="1">Uncharacterized protein</fullName>
    </submittedName>
</protein>
<dbReference type="EMBL" id="JAGFNK010000002">
    <property type="protein sequence ID" value="KAI9513204.1"/>
    <property type="molecule type" value="Genomic_DNA"/>
</dbReference>
<proteinExistence type="predicted"/>